<evidence type="ECO:0000313" key="2">
    <source>
        <dbReference type="Proteomes" id="UP000727407"/>
    </source>
</evidence>
<proteinExistence type="predicted"/>
<evidence type="ECO:0000313" key="1">
    <source>
        <dbReference type="EMBL" id="KAF5893435.1"/>
    </source>
</evidence>
<dbReference type="Proteomes" id="UP000727407">
    <property type="component" value="Unassembled WGS sequence"/>
</dbReference>
<reference evidence="1" key="1">
    <citation type="submission" date="2020-07" db="EMBL/GenBank/DDBJ databases">
        <title>Clarias magur genome sequencing, assembly and annotation.</title>
        <authorList>
            <person name="Kushwaha B."/>
            <person name="Kumar R."/>
            <person name="Das P."/>
            <person name="Joshi C.G."/>
            <person name="Kumar D."/>
            <person name="Nagpure N.S."/>
            <person name="Pandey M."/>
            <person name="Agarwal S."/>
            <person name="Srivastava S."/>
            <person name="Singh M."/>
            <person name="Sahoo L."/>
            <person name="Jayasankar P."/>
            <person name="Meher P.K."/>
            <person name="Koringa P.G."/>
            <person name="Iquebal M.A."/>
            <person name="Das S.P."/>
            <person name="Bit A."/>
            <person name="Patnaik S."/>
            <person name="Patel N."/>
            <person name="Shah T.M."/>
            <person name="Hinsu A."/>
            <person name="Jena J.K."/>
        </authorList>
    </citation>
    <scope>NUCLEOTIDE SEQUENCE</scope>
    <source>
        <strain evidence="1">CIFAMagur01</strain>
        <tissue evidence="1">Testis</tissue>
    </source>
</reference>
<sequence>MGLVVFALQYRDVTRSSVRVDTEGVSSVRTVTVLCRVSQLRETSGQRTLTFSYSVK</sequence>
<organism evidence="1 2">
    <name type="scientific">Clarias magur</name>
    <name type="common">Asian catfish</name>
    <name type="synonym">Macropteronotus magur</name>
    <dbReference type="NCBI Taxonomy" id="1594786"/>
    <lineage>
        <taxon>Eukaryota</taxon>
        <taxon>Metazoa</taxon>
        <taxon>Chordata</taxon>
        <taxon>Craniata</taxon>
        <taxon>Vertebrata</taxon>
        <taxon>Euteleostomi</taxon>
        <taxon>Actinopterygii</taxon>
        <taxon>Neopterygii</taxon>
        <taxon>Teleostei</taxon>
        <taxon>Ostariophysi</taxon>
        <taxon>Siluriformes</taxon>
        <taxon>Clariidae</taxon>
        <taxon>Clarias</taxon>
    </lineage>
</organism>
<gene>
    <name evidence="1" type="ORF">DAT39_016851</name>
</gene>
<dbReference type="AlphaFoldDB" id="A0A8J4UC73"/>
<keyword evidence="2" id="KW-1185">Reference proteome</keyword>
<protein>
    <submittedName>
        <fullName evidence="1">Uncharacterized protein</fullName>
    </submittedName>
</protein>
<accession>A0A8J4UC73</accession>
<dbReference type="EMBL" id="QNUK01000435">
    <property type="protein sequence ID" value="KAF5893435.1"/>
    <property type="molecule type" value="Genomic_DNA"/>
</dbReference>
<comment type="caution">
    <text evidence="1">The sequence shown here is derived from an EMBL/GenBank/DDBJ whole genome shotgun (WGS) entry which is preliminary data.</text>
</comment>
<name>A0A8J4UC73_CLAMG</name>